<gene>
    <name evidence="3" type="ORF">SAMN05216353_11030</name>
</gene>
<evidence type="ECO:0000313" key="3">
    <source>
        <dbReference type="EMBL" id="SFF82028.1"/>
    </source>
</evidence>
<dbReference type="Gene3D" id="3.40.50.1110">
    <property type="entry name" value="SGNH hydrolase"/>
    <property type="match status" value="1"/>
</dbReference>
<dbReference type="Pfam" id="PF13472">
    <property type="entry name" value="Lipase_GDSL_2"/>
    <property type="match status" value="1"/>
</dbReference>
<protein>
    <submittedName>
        <fullName evidence="3">Lysophospholipase L1</fullName>
    </submittedName>
</protein>
<organism evidence="3 4">
    <name type="scientific">Halobacillus alkaliphilus</name>
    <dbReference type="NCBI Taxonomy" id="396056"/>
    <lineage>
        <taxon>Bacteria</taxon>
        <taxon>Bacillati</taxon>
        <taxon>Bacillota</taxon>
        <taxon>Bacilli</taxon>
        <taxon>Bacillales</taxon>
        <taxon>Bacillaceae</taxon>
        <taxon>Halobacillus</taxon>
    </lineage>
</organism>
<reference evidence="4" key="1">
    <citation type="submission" date="2016-10" db="EMBL/GenBank/DDBJ databases">
        <authorList>
            <person name="Varghese N."/>
            <person name="Submissions S."/>
        </authorList>
    </citation>
    <scope>NUCLEOTIDE SEQUENCE [LARGE SCALE GENOMIC DNA]</scope>
    <source>
        <strain evidence="4">FP5</strain>
    </source>
</reference>
<dbReference type="RefSeq" id="WP_089751506.1">
    <property type="nucleotide sequence ID" value="NZ_FOOG01000010.1"/>
</dbReference>
<dbReference type="CDD" id="cd04506">
    <property type="entry name" value="SGNH_hydrolase_YpmR_like"/>
    <property type="match status" value="1"/>
</dbReference>
<evidence type="ECO:0000313" key="4">
    <source>
        <dbReference type="Proteomes" id="UP000198897"/>
    </source>
</evidence>
<dbReference type="InterPro" id="IPR036514">
    <property type="entry name" value="SGNH_hydro_sf"/>
</dbReference>
<feature type="compositionally biased region" description="Basic and acidic residues" evidence="1">
    <location>
        <begin position="45"/>
        <end position="72"/>
    </location>
</feature>
<dbReference type="GO" id="GO:0004622">
    <property type="term" value="F:phosphatidylcholine lysophospholipase activity"/>
    <property type="evidence" value="ECO:0007669"/>
    <property type="project" value="TreeGrafter"/>
</dbReference>
<dbReference type="PANTHER" id="PTHR30383:SF27">
    <property type="entry name" value="SPORE GERMINATION LIPASE LIPC"/>
    <property type="match status" value="1"/>
</dbReference>
<feature type="region of interest" description="Disordered" evidence="1">
    <location>
        <begin position="30"/>
        <end position="72"/>
    </location>
</feature>
<evidence type="ECO:0000256" key="1">
    <source>
        <dbReference type="SAM" id="MobiDB-lite"/>
    </source>
</evidence>
<feature type="domain" description="SGNH hydrolase-type esterase" evidence="2">
    <location>
        <begin position="103"/>
        <end position="296"/>
    </location>
</feature>
<dbReference type="AlphaFoldDB" id="A0A1I2LTT8"/>
<evidence type="ECO:0000259" key="2">
    <source>
        <dbReference type="Pfam" id="PF13472"/>
    </source>
</evidence>
<keyword evidence="4" id="KW-1185">Reference proteome</keyword>
<dbReference type="OrthoDB" id="252349at2"/>
<dbReference type="InterPro" id="IPR013830">
    <property type="entry name" value="SGNH_hydro"/>
</dbReference>
<dbReference type="SUPFAM" id="SSF52266">
    <property type="entry name" value="SGNH hydrolase"/>
    <property type="match status" value="1"/>
</dbReference>
<sequence>MKIWRWVASVLLTLTIAFFIIAAFIYTPENQESEQSPPPQTEPDGVEKERQSNDEESDIKQSDSENEVDKAEETLSGELREVFTSVIESARGLFVRRDLDIVAIGDSLTQGVGDSTDNDGYVGILEDTINSNQPLETLDIANYGVRGNRTDQLLERMQTEEISQSLREADVVIITIGANDVMKVVKNNFSSLNYEQFQEAQEGYKERLNEIFQRVENLNPDVPIYLVGLYNPFEYYFNNIPELGQIMSDWNRVSKEVISNYEQAEFIPIKDIFLGAEEELLWKEDYFHPNEKGYKRIAERVLEYIRPDIEQ</sequence>
<name>A0A1I2LTT8_9BACI</name>
<proteinExistence type="predicted"/>
<dbReference type="EMBL" id="FOOG01000010">
    <property type="protein sequence ID" value="SFF82028.1"/>
    <property type="molecule type" value="Genomic_DNA"/>
</dbReference>
<dbReference type="PANTHER" id="PTHR30383">
    <property type="entry name" value="THIOESTERASE 1/PROTEASE 1/LYSOPHOSPHOLIPASE L1"/>
    <property type="match status" value="1"/>
</dbReference>
<accession>A0A1I2LTT8</accession>
<dbReference type="InterPro" id="IPR051532">
    <property type="entry name" value="Ester_Hydrolysis_Enzymes"/>
</dbReference>
<dbReference type="Proteomes" id="UP000198897">
    <property type="component" value="Unassembled WGS sequence"/>
</dbReference>